<name>A0A931DP49_9ACTN</name>
<dbReference type="Proteomes" id="UP000614047">
    <property type="component" value="Unassembled WGS sequence"/>
</dbReference>
<evidence type="ECO:0000313" key="2">
    <source>
        <dbReference type="Proteomes" id="UP000614047"/>
    </source>
</evidence>
<protein>
    <submittedName>
        <fullName evidence="1">Uncharacterized protein</fullName>
    </submittedName>
</protein>
<dbReference type="EMBL" id="JADOUA010000001">
    <property type="protein sequence ID" value="MBG6093520.1"/>
    <property type="molecule type" value="Genomic_DNA"/>
</dbReference>
<keyword evidence="2" id="KW-1185">Reference proteome</keyword>
<organism evidence="1 2">
    <name type="scientific">Actinomadura viridis</name>
    <dbReference type="NCBI Taxonomy" id="58110"/>
    <lineage>
        <taxon>Bacteria</taxon>
        <taxon>Bacillati</taxon>
        <taxon>Actinomycetota</taxon>
        <taxon>Actinomycetes</taxon>
        <taxon>Streptosporangiales</taxon>
        <taxon>Thermomonosporaceae</taxon>
        <taxon>Actinomadura</taxon>
    </lineage>
</organism>
<accession>A0A931DP49</accession>
<reference evidence="1" key="1">
    <citation type="submission" date="2020-11" db="EMBL/GenBank/DDBJ databases">
        <title>Sequencing the genomes of 1000 actinobacteria strains.</title>
        <authorList>
            <person name="Klenk H.-P."/>
        </authorList>
    </citation>
    <scope>NUCLEOTIDE SEQUENCE</scope>
    <source>
        <strain evidence="1">DSM 43175</strain>
    </source>
</reference>
<gene>
    <name evidence="1" type="ORF">IW256_007633</name>
</gene>
<dbReference type="RefSeq" id="WP_197015567.1">
    <property type="nucleotide sequence ID" value="NZ_BAABES010000003.1"/>
</dbReference>
<proteinExistence type="predicted"/>
<dbReference type="AlphaFoldDB" id="A0A931DP49"/>
<comment type="caution">
    <text evidence="1">The sequence shown here is derived from an EMBL/GenBank/DDBJ whole genome shotgun (WGS) entry which is preliminary data.</text>
</comment>
<sequence length="114" mass="12443">MAPTESEHSPEKMRQVARAMQAELEKLRAGASGHPTTVGTIGAWDVPTDLGRRIDTAHQSMITYVTEFVDIYARLVSDIQRSAKYFDLSELASRQAAGRAGGLLDPPATRDSQN</sequence>
<evidence type="ECO:0000313" key="1">
    <source>
        <dbReference type="EMBL" id="MBG6093520.1"/>
    </source>
</evidence>